<evidence type="ECO:0000313" key="4">
    <source>
        <dbReference type="Proteomes" id="UP000886724"/>
    </source>
</evidence>
<gene>
    <name evidence="3" type="ORF">H9980_10550</name>
</gene>
<dbReference type="InterPro" id="IPR029052">
    <property type="entry name" value="Metallo-depent_PP-like"/>
</dbReference>
<dbReference type="InterPro" id="IPR005235">
    <property type="entry name" value="YmdB-like"/>
</dbReference>
<feature type="binding site" evidence="2">
    <location>
        <position position="173"/>
    </location>
    <ligand>
        <name>Fe cation</name>
        <dbReference type="ChEBI" id="CHEBI:24875"/>
        <label>2</label>
    </ligand>
</feature>
<evidence type="ECO:0000256" key="2">
    <source>
        <dbReference type="PIRSR" id="PIRSR004789-51"/>
    </source>
</evidence>
<reference evidence="3" key="2">
    <citation type="submission" date="2021-04" db="EMBL/GenBank/DDBJ databases">
        <authorList>
            <person name="Gilroy R."/>
        </authorList>
    </citation>
    <scope>NUCLEOTIDE SEQUENCE</scope>
    <source>
        <strain evidence="3">ChiGjej1B1-14440</strain>
    </source>
</reference>
<feature type="active site" description="Proton donor" evidence="1">
    <location>
        <position position="68"/>
    </location>
</feature>
<dbReference type="Gene3D" id="3.60.21.10">
    <property type="match status" value="1"/>
</dbReference>
<feature type="binding site" evidence="2">
    <location>
        <position position="175"/>
    </location>
    <ligand>
        <name>Fe cation</name>
        <dbReference type="ChEBI" id="CHEBI:24875"/>
        <label>1</label>
    </ligand>
</feature>
<organism evidence="3 4">
    <name type="scientific">Candidatus Erysipelatoclostridium merdavium</name>
    <dbReference type="NCBI Taxonomy" id="2838566"/>
    <lineage>
        <taxon>Bacteria</taxon>
        <taxon>Bacillati</taxon>
        <taxon>Bacillota</taxon>
        <taxon>Erysipelotrichia</taxon>
        <taxon>Erysipelotrichales</taxon>
        <taxon>Erysipelotrichales incertae sedis</taxon>
    </lineage>
</organism>
<keyword evidence="2" id="KW-0479">Metal-binding</keyword>
<feature type="binding site" evidence="2">
    <location>
        <position position="148"/>
    </location>
    <ligand>
        <name>Fe cation</name>
        <dbReference type="ChEBI" id="CHEBI:24875"/>
        <label>2</label>
    </ligand>
</feature>
<dbReference type="Proteomes" id="UP000886724">
    <property type="component" value="Unassembled WGS sequence"/>
</dbReference>
<dbReference type="NCBIfam" id="TIGR00282">
    <property type="entry name" value="TIGR00282 family metallophosphoesterase"/>
    <property type="match status" value="1"/>
</dbReference>
<sequence>MKILFIGDIFGSIGRDMINDYLHRLVNDLKIDFVIANVENTSHGKGLLKRHYDELSFCGIQAMTMGNHTFDKKELYDYIDEADKLVVPINQPKVLPGVKTRVFDVKGKKIRVTNVLGVAFMDSRYSNPFEAIDEYLDLKQDIHIIDFHGEATSEKIAFAHYVKDKASAVLGTHTHVQTADEKIIDGKLAFISDVGMTGPYMSAIGCDLDSIVKRLKGSSAPFIVAKSSGQLSGVVMTFENNSPIKIERILINQDHPYLS</sequence>
<comment type="caution">
    <text evidence="3">The sequence shown here is derived from an EMBL/GenBank/DDBJ whole genome shotgun (WGS) entry which is preliminary data.</text>
</comment>
<protein>
    <submittedName>
        <fullName evidence="3">TIGR00282 family metallophosphoesterase</fullName>
    </submittedName>
</protein>
<feature type="binding site" evidence="2">
    <location>
        <position position="8"/>
    </location>
    <ligand>
        <name>Fe cation</name>
        <dbReference type="ChEBI" id="CHEBI:24875"/>
        <label>1</label>
    </ligand>
</feature>
<dbReference type="SUPFAM" id="SSF56300">
    <property type="entry name" value="Metallo-dependent phosphatases"/>
    <property type="match status" value="1"/>
</dbReference>
<dbReference type="AlphaFoldDB" id="A0A9D2BNC3"/>
<evidence type="ECO:0000313" key="3">
    <source>
        <dbReference type="EMBL" id="HIX82391.1"/>
    </source>
</evidence>
<dbReference type="GO" id="GO:0004113">
    <property type="term" value="F:2',3'-cyclic-nucleotide 3'-phosphodiesterase activity"/>
    <property type="evidence" value="ECO:0007669"/>
    <property type="project" value="TreeGrafter"/>
</dbReference>
<accession>A0A9D2BNC3</accession>
<feature type="binding site" evidence="2">
    <location>
        <position position="40"/>
    </location>
    <ligand>
        <name>Fe cation</name>
        <dbReference type="ChEBI" id="CHEBI:24875"/>
        <label>1</label>
    </ligand>
</feature>
<feature type="binding site" evidence="2">
    <location>
        <position position="39"/>
    </location>
    <ligand>
        <name>Fe cation</name>
        <dbReference type="ChEBI" id="CHEBI:24875"/>
        <label>1</label>
    </ligand>
</feature>
<dbReference type="Pfam" id="PF13277">
    <property type="entry name" value="YmdB"/>
    <property type="match status" value="1"/>
</dbReference>
<feature type="binding site" evidence="2">
    <location>
        <position position="39"/>
    </location>
    <ligand>
        <name>Fe cation</name>
        <dbReference type="ChEBI" id="CHEBI:24875"/>
        <label>2</label>
    </ligand>
</feature>
<dbReference type="GO" id="GO:0046872">
    <property type="term" value="F:metal ion binding"/>
    <property type="evidence" value="ECO:0007669"/>
    <property type="project" value="UniProtKB-KW"/>
</dbReference>
<name>A0A9D2BNC3_9FIRM</name>
<dbReference type="PANTHER" id="PTHR36303:SF1">
    <property type="entry name" value="2',3'-CYCLIC-NUCLEOTIDE 2'-PHOSPHODIESTERASE"/>
    <property type="match status" value="1"/>
</dbReference>
<reference evidence="3" key="1">
    <citation type="journal article" date="2021" name="PeerJ">
        <title>Extensive microbial diversity within the chicken gut microbiome revealed by metagenomics and culture.</title>
        <authorList>
            <person name="Gilroy R."/>
            <person name="Ravi A."/>
            <person name="Getino M."/>
            <person name="Pursley I."/>
            <person name="Horton D.L."/>
            <person name="Alikhan N.F."/>
            <person name="Baker D."/>
            <person name="Gharbi K."/>
            <person name="Hall N."/>
            <person name="Watson M."/>
            <person name="Adriaenssens E.M."/>
            <person name="Foster-Nyarko E."/>
            <person name="Jarju S."/>
            <person name="Secka A."/>
            <person name="Antonio M."/>
            <person name="Oren A."/>
            <person name="Chaudhuri R.R."/>
            <person name="La Ragione R."/>
            <person name="Hildebrand F."/>
            <person name="Pallen M.J."/>
        </authorList>
    </citation>
    <scope>NUCLEOTIDE SEQUENCE</scope>
    <source>
        <strain evidence="3">ChiGjej1B1-14440</strain>
    </source>
</reference>
<evidence type="ECO:0000256" key="1">
    <source>
        <dbReference type="PIRSR" id="PIRSR004789-50"/>
    </source>
</evidence>
<dbReference type="EMBL" id="DXET01000232">
    <property type="protein sequence ID" value="HIX82391.1"/>
    <property type="molecule type" value="Genomic_DNA"/>
</dbReference>
<feature type="binding site" evidence="2">
    <location>
        <position position="67"/>
    </location>
    <ligand>
        <name>Fe cation</name>
        <dbReference type="ChEBI" id="CHEBI:24875"/>
        <label>2</label>
    </ligand>
</feature>
<proteinExistence type="predicted"/>
<dbReference type="PIRSF" id="PIRSF004789">
    <property type="entry name" value="DR1281"/>
    <property type="match status" value="1"/>
</dbReference>
<dbReference type="PANTHER" id="PTHR36303">
    <property type="entry name" value="2',3'-CYCLIC-NUCLEOTIDE 2'-PHOSPHODIESTERASE"/>
    <property type="match status" value="1"/>
</dbReference>